<evidence type="ECO:0000256" key="5">
    <source>
        <dbReference type="ARBA" id="ARBA00022723"/>
    </source>
</evidence>
<evidence type="ECO:0000256" key="12">
    <source>
        <dbReference type="ARBA" id="ARBA00038905"/>
    </source>
</evidence>
<dbReference type="InterPro" id="IPR020084">
    <property type="entry name" value="NUDIX_hydrolase_CS"/>
</dbReference>
<evidence type="ECO:0000313" key="20">
    <source>
        <dbReference type="EMBL" id="PLW87161.1"/>
    </source>
</evidence>
<evidence type="ECO:0000256" key="3">
    <source>
        <dbReference type="ARBA" id="ARBA00022457"/>
    </source>
</evidence>
<feature type="binding site" evidence="18">
    <location>
        <position position="57"/>
    </location>
    <ligand>
        <name>Mg(2+)</name>
        <dbReference type="ChEBI" id="CHEBI:18420"/>
    </ligand>
</feature>
<dbReference type="GO" id="GO:0006260">
    <property type="term" value="P:DNA replication"/>
    <property type="evidence" value="ECO:0007669"/>
    <property type="project" value="UniProtKB-KW"/>
</dbReference>
<keyword evidence="8 18" id="KW-0460">Magnesium</keyword>
<evidence type="ECO:0000256" key="11">
    <source>
        <dbReference type="ARBA" id="ARBA00036904"/>
    </source>
</evidence>
<comment type="caution">
    <text evidence="20">The sequence shown here is derived from an EMBL/GenBank/DDBJ whole genome shotgun (WGS) entry which is preliminary data.</text>
</comment>
<keyword evidence="6" id="KW-0227">DNA damage</keyword>
<dbReference type="InterPro" id="IPR047127">
    <property type="entry name" value="MutT-like"/>
</dbReference>
<feature type="binding site" evidence="17">
    <location>
        <begin position="34"/>
        <end position="37"/>
    </location>
    <ligand>
        <name>8-oxo-dGTP</name>
        <dbReference type="ChEBI" id="CHEBI:77896"/>
    </ligand>
</feature>
<evidence type="ECO:0000256" key="9">
    <source>
        <dbReference type="ARBA" id="ARBA00023204"/>
    </source>
</evidence>
<dbReference type="EMBL" id="PKUR01000001">
    <property type="protein sequence ID" value="PLW87161.1"/>
    <property type="molecule type" value="Genomic_DNA"/>
</dbReference>
<organism evidence="20 21">
    <name type="scientific">Halioglobus japonicus</name>
    <dbReference type="NCBI Taxonomy" id="930805"/>
    <lineage>
        <taxon>Bacteria</taxon>
        <taxon>Pseudomonadati</taxon>
        <taxon>Pseudomonadota</taxon>
        <taxon>Gammaproteobacteria</taxon>
        <taxon>Cellvibrionales</taxon>
        <taxon>Halieaceae</taxon>
        <taxon>Halioglobus</taxon>
    </lineage>
</organism>
<dbReference type="PRINTS" id="PR00502">
    <property type="entry name" value="NUDIXFAMILY"/>
</dbReference>
<dbReference type="FunFam" id="3.90.79.10:FF:000014">
    <property type="entry name" value="8-oxo-dGTP diphosphatase MutT"/>
    <property type="match status" value="1"/>
</dbReference>
<comment type="similarity">
    <text evidence="2">Belongs to the Nudix hydrolase family.</text>
</comment>
<comment type="catalytic activity">
    <reaction evidence="10">
        <text>8-oxo-dGTP + H2O = 8-oxo-dGMP + diphosphate + H(+)</text>
        <dbReference type="Rhea" id="RHEA:31575"/>
        <dbReference type="ChEBI" id="CHEBI:15377"/>
        <dbReference type="ChEBI" id="CHEBI:15378"/>
        <dbReference type="ChEBI" id="CHEBI:33019"/>
        <dbReference type="ChEBI" id="CHEBI:63224"/>
        <dbReference type="ChEBI" id="CHEBI:77896"/>
        <dbReference type="EC" id="3.6.1.55"/>
    </reaction>
</comment>
<evidence type="ECO:0000256" key="7">
    <source>
        <dbReference type="ARBA" id="ARBA00022801"/>
    </source>
</evidence>
<sequence>MTEVHVAVGVILDAERNILLTRRAADAHQGGLWEFPGGKVEAGETVQAALSRELAEELGIEVSASEPLIEIRHDYGDKRVFLDVHIVPAFAGQPSGLEQQPMAWVSAAELAGYEFPAANVPIVKAVQAYLR</sequence>
<dbReference type="InterPro" id="IPR000086">
    <property type="entry name" value="NUDIX_hydrolase_dom"/>
</dbReference>
<evidence type="ECO:0000256" key="1">
    <source>
        <dbReference type="ARBA" id="ARBA00001946"/>
    </source>
</evidence>
<evidence type="ECO:0000256" key="13">
    <source>
        <dbReference type="ARBA" id="ARBA00040794"/>
    </source>
</evidence>
<comment type="catalytic activity">
    <reaction evidence="11">
        <text>8-oxo-GTP + H2O = 8-oxo-GMP + diphosphate + H(+)</text>
        <dbReference type="Rhea" id="RHEA:67616"/>
        <dbReference type="ChEBI" id="CHEBI:15377"/>
        <dbReference type="ChEBI" id="CHEBI:15378"/>
        <dbReference type="ChEBI" id="CHEBI:33019"/>
        <dbReference type="ChEBI" id="CHEBI:143553"/>
        <dbReference type="ChEBI" id="CHEBI:145694"/>
    </reaction>
</comment>
<evidence type="ECO:0000256" key="10">
    <source>
        <dbReference type="ARBA" id="ARBA00035861"/>
    </source>
</evidence>
<dbReference type="GO" id="GO:0006281">
    <property type="term" value="P:DNA repair"/>
    <property type="evidence" value="ECO:0007669"/>
    <property type="project" value="UniProtKB-KW"/>
</dbReference>
<dbReference type="GO" id="GO:0046872">
    <property type="term" value="F:metal ion binding"/>
    <property type="evidence" value="ECO:0007669"/>
    <property type="project" value="UniProtKB-KW"/>
</dbReference>
<evidence type="ECO:0000256" key="6">
    <source>
        <dbReference type="ARBA" id="ARBA00022763"/>
    </source>
</evidence>
<dbReference type="SUPFAM" id="SSF55811">
    <property type="entry name" value="Nudix"/>
    <property type="match status" value="1"/>
</dbReference>
<dbReference type="InterPro" id="IPR015797">
    <property type="entry name" value="NUDIX_hydrolase-like_dom_sf"/>
</dbReference>
<dbReference type="PROSITE" id="PS00893">
    <property type="entry name" value="NUDIX_BOX"/>
    <property type="match status" value="1"/>
</dbReference>
<feature type="domain" description="Nudix hydrolase" evidence="19">
    <location>
        <begin position="3"/>
        <end position="130"/>
    </location>
</feature>
<dbReference type="Pfam" id="PF14815">
    <property type="entry name" value="NUDIX_4"/>
    <property type="match status" value="1"/>
</dbReference>
<gene>
    <name evidence="20" type="ORF">C0029_00755</name>
</gene>
<evidence type="ECO:0000256" key="18">
    <source>
        <dbReference type="PIRSR" id="PIRSR603561-2"/>
    </source>
</evidence>
<dbReference type="PANTHER" id="PTHR47707:SF1">
    <property type="entry name" value="NUDIX HYDROLASE FAMILY PROTEIN"/>
    <property type="match status" value="1"/>
</dbReference>
<dbReference type="PANTHER" id="PTHR47707">
    <property type="entry name" value="8-OXO-DGTP DIPHOSPHATASE"/>
    <property type="match status" value="1"/>
</dbReference>
<feature type="binding site" evidence="18">
    <location>
        <position position="37"/>
    </location>
    <ligand>
        <name>Mg(2+)</name>
        <dbReference type="ChEBI" id="CHEBI:18420"/>
    </ligand>
</feature>
<name>A0AAP8MFZ1_9GAMM</name>
<evidence type="ECO:0000256" key="4">
    <source>
        <dbReference type="ARBA" id="ARBA00022705"/>
    </source>
</evidence>
<feature type="binding site" evidence="17">
    <location>
        <position position="28"/>
    </location>
    <ligand>
        <name>8-oxo-dGTP</name>
        <dbReference type="ChEBI" id="CHEBI:77896"/>
    </ligand>
</feature>
<keyword evidence="9" id="KW-0234">DNA repair</keyword>
<evidence type="ECO:0000256" key="15">
    <source>
        <dbReference type="ARBA" id="ARBA00041979"/>
    </source>
</evidence>
<dbReference type="InterPro" id="IPR029119">
    <property type="entry name" value="MutY_C"/>
</dbReference>
<keyword evidence="3" id="KW-0515">Mutator protein</keyword>
<feature type="binding site" evidence="17">
    <location>
        <position position="23"/>
    </location>
    <ligand>
        <name>8-oxo-dGTP</name>
        <dbReference type="ChEBI" id="CHEBI:77896"/>
    </ligand>
</feature>
<dbReference type="PROSITE" id="PS51462">
    <property type="entry name" value="NUDIX"/>
    <property type="match status" value="1"/>
</dbReference>
<evidence type="ECO:0000256" key="2">
    <source>
        <dbReference type="ARBA" id="ARBA00005582"/>
    </source>
</evidence>
<evidence type="ECO:0000256" key="17">
    <source>
        <dbReference type="PIRSR" id="PIRSR603561-1"/>
    </source>
</evidence>
<keyword evidence="5 18" id="KW-0479">Metal-binding</keyword>
<dbReference type="GO" id="GO:0044716">
    <property type="term" value="F:8-oxo-GDP phosphatase activity"/>
    <property type="evidence" value="ECO:0007669"/>
    <property type="project" value="TreeGrafter"/>
</dbReference>
<dbReference type="EC" id="3.6.1.55" evidence="12"/>
<dbReference type="RefSeq" id="WP_084200733.1">
    <property type="nucleotide sequence ID" value="NZ_BMYL01000001.1"/>
</dbReference>
<protein>
    <recommendedName>
        <fullName evidence="13">8-oxo-dGTP diphosphatase</fullName>
        <ecNumber evidence="12">3.6.1.55</ecNumber>
    </recommendedName>
    <alternativeName>
        <fullName evidence="16">7,8-dihydro-8-oxoguanine-triphosphatase</fullName>
    </alternativeName>
    <alternativeName>
        <fullName evidence="15">Mutator protein MutT</fullName>
    </alternativeName>
    <alternativeName>
        <fullName evidence="14">dGTP pyrophosphohydrolase</fullName>
    </alternativeName>
</protein>
<evidence type="ECO:0000259" key="19">
    <source>
        <dbReference type="PROSITE" id="PS51462"/>
    </source>
</evidence>
<dbReference type="InterPro" id="IPR020476">
    <property type="entry name" value="Nudix_hydrolase"/>
</dbReference>
<dbReference type="AlphaFoldDB" id="A0AAP8MFZ1"/>
<evidence type="ECO:0000313" key="21">
    <source>
        <dbReference type="Proteomes" id="UP000235162"/>
    </source>
</evidence>
<dbReference type="GO" id="GO:0044715">
    <property type="term" value="F:8-oxo-dGDP phosphatase activity"/>
    <property type="evidence" value="ECO:0007669"/>
    <property type="project" value="TreeGrafter"/>
</dbReference>
<dbReference type="CDD" id="cd03425">
    <property type="entry name" value="NUDIX_MutT_NudA_like"/>
    <property type="match status" value="1"/>
</dbReference>
<evidence type="ECO:0000256" key="16">
    <source>
        <dbReference type="ARBA" id="ARBA00042798"/>
    </source>
</evidence>
<keyword evidence="4" id="KW-0235">DNA replication</keyword>
<dbReference type="Gene3D" id="3.90.79.10">
    <property type="entry name" value="Nucleoside Triphosphate Pyrophosphohydrolase"/>
    <property type="match status" value="1"/>
</dbReference>
<dbReference type="GO" id="GO:0008413">
    <property type="term" value="F:8-oxo-7,8-dihydroguanosine triphosphate pyrophosphatase activity"/>
    <property type="evidence" value="ECO:0007669"/>
    <property type="project" value="InterPro"/>
</dbReference>
<dbReference type="Proteomes" id="UP000235162">
    <property type="component" value="Unassembled WGS sequence"/>
</dbReference>
<dbReference type="KEGG" id="hja:BST95_17460"/>
<reference evidence="20 21" key="1">
    <citation type="submission" date="2018-01" db="EMBL/GenBank/DDBJ databases">
        <title>The draft genome sequence of Halioglobus japonicus S1-36.</title>
        <authorList>
            <person name="Du Z.-J."/>
            <person name="Shi M.-J."/>
        </authorList>
    </citation>
    <scope>NUCLEOTIDE SEQUENCE [LARGE SCALE GENOMIC DNA]</scope>
    <source>
        <strain evidence="20 21">S1-36</strain>
    </source>
</reference>
<accession>A0AAP8MFZ1</accession>
<dbReference type="NCBIfam" id="TIGR00586">
    <property type="entry name" value="mutt"/>
    <property type="match status" value="1"/>
</dbReference>
<keyword evidence="7" id="KW-0378">Hydrolase</keyword>
<keyword evidence="21" id="KW-1185">Reference proteome</keyword>
<evidence type="ECO:0000256" key="14">
    <source>
        <dbReference type="ARBA" id="ARBA00041592"/>
    </source>
</evidence>
<proteinExistence type="inferred from homology"/>
<feature type="binding site" evidence="17">
    <location>
        <position position="119"/>
    </location>
    <ligand>
        <name>8-oxo-dGTP</name>
        <dbReference type="ChEBI" id="CHEBI:77896"/>
    </ligand>
</feature>
<evidence type="ECO:0000256" key="8">
    <source>
        <dbReference type="ARBA" id="ARBA00022842"/>
    </source>
</evidence>
<dbReference type="GO" id="GO:0035539">
    <property type="term" value="F:8-oxo-7,8-dihydrodeoxyguanosine triphosphate pyrophosphatase activity"/>
    <property type="evidence" value="ECO:0007669"/>
    <property type="project" value="UniProtKB-EC"/>
</dbReference>
<dbReference type="InterPro" id="IPR003561">
    <property type="entry name" value="Mutator_MutT"/>
</dbReference>
<comment type="cofactor">
    <cofactor evidence="1 18">
        <name>Mg(2+)</name>
        <dbReference type="ChEBI" id="CHEBI:18420"/>
    </cofactor>
</comment>